<evidence type="ECO:0000313" key="2">
    <source>
        <dbReference type="Proteomes" id="UP000259683"/>
    </source>
</evidence>
<organism evidence="1 2">
    <name type="scientific">Caulobacter phage CcrSC</name>
    <dbReference type="NCBI Taxonomy" id="2283272"/>
    <lineage>
        <taxon>Viruses</taxon>
        <taxon>Duplodnaviria</taxon>
        <taxon>Heunggongvirae</taxon>
        <taxon>Uroviricota</taxon>
        <taxon>Caudoviricetes</taxon>
        <taxon>Jeanschmidtviridae</taxon>
        <taxon>Bertelyvirus</taxon>
        <taxon>Bertelyvirus SC</taxon>
    </lineage>
</organism>
<keyword evidence="2" id="KW-1185">Reference proteome</keyword>
<evidence type="ECO:0000313" key="1">
    <source>
        <dbReference type="EMBL" id="AXQ69776.1"/>
    </source>
</evidence>
<reference evidence="1" key="1">
    <citation type="submission" date="2018-07" db="EMBL/GenBank/DDBJ databases">
        <authorList>
            <person name="Wilson K.M."/>
            <person name="Ely B."/>
        </authorList>
    </citation>
    <scope>NUCLEOTIDE SEQUENCE</scope>
</reference>
<proteinExistence type="predicted"/>
<dbReference type="SUPFAM" id="SSF101386">
    <property type="entry name" value="all-alpha NTP pyrophosphatases"/>
    <property type="match status" value="1"/>
</dbReference>
<reference evidence="1" key="2">
    <citation type="submission" date="2021-07" db="EMBL/GenBank/DDBJ databases">
        <title>Giant CbK-like Caulobacter bacteriophages have genetically divergent genomes.</title>
        <authorList>
            <person name="Wilson K."/>
            <person name="Ely B."/>
        </authorList>
    </citation>
    <scope>NUCLEOTIDE SEQUENCE</scope>
</reference>
<dbReference type="EMBL" id="MH588547">
    <property type="protein sequence ID" value="AXQ69776.1"/>
    <property type="molecule type" value="Genomic_DNA"/>
</dbReference>
<dbReference type="Proteomes" id="UP000259683">
    <property type="component" value="Segment"/>
</dbReference>
<gene>
    <name evidence="1" type="ORF">CcrSC_gp194</name>
</gene>
<protein>
    <submittedName>
        <fullName evidence="1">Uncharacterized protein</fullName>
    </submittedName>
</protein>
<accession>A0A385EDL5</accession>
<dbReference type="Gene3D" id="1.10.287.1080">
    <property type="entry name" value="MazG-like"/>
    <property type="match status" value="1"/>
</dbReference>
<name>A0A385EDL5_9CAUD</name>
<sequence length="113" mass="12598">MGGLQQRLWLWFHAAFGGRWSTPQDRALRVLEEAVELAQAVGIIRGVALHMVDHVYDRPPGEPLQELAGVFNTVLLTAQSMGVDAEQAGEHELQQAWGRIDEIRAKQADKVML</sequence>